<evidence type="ECO:0000256" key="5">
    <source>
        <dbReference type="ARBA" id="ARBA00022692"/>
    </source>
</evidence>
<keyword evidence="4" id="KW-0808">Transferase</keyword>
<evidence type="ECO:0000256" key="6">
    <source>
        <dbReference type="ARBA" id="ARBA00022968"/>
    </source>
</evidence>
<evidence type="ECO:0000256" key="10">
    <source>
        <dbReference type="ARBA" id="ARBA00023180"/>
    </source>
</evidence>
<evidence type="ECO:0000256" key="11">
    <source>
        <dbReference type="RuleBase" id="RU363063"/>
    </source>
</evidence>
<dbReference type="EC" id="2.4.1.-" evidence="11"/>
<keyword evidence="10" id="KW-0325">Glycoprotein</keyword>
<dbReference type="GO" id="GO:0006493">
    <property type="term" value="P:protein O-linked glycosylation"/>
    <property type="evidence" value="ECO:0007669"/>
    <property type="project" value="TreeGrafter"/>
</dbReference>
<dbReference type="EMBL" id="OV121133">
    <property type="protein sequence ID" value="CAH0551549.1"/>
    <property type="molecule type" value="Genomic_DNA"/>
</dbReference>
<dbReference type="FunFam" id="3.90.550.50:FF:000001">
    <property type="entry name" value="Hexosyltransferase"/>
    <property type="match status" value="1"/>
</dbReference>
<gene>
    <name evidence="12" type="ORF">MELIAE_LOCUS4133</name>
</gene>
<keyword evidence="13" id="KW-1185">Reference proteome</keyword>
<dbReference type="PANTHER" id="PTHR11214">
    <property type="entry name" value="BETA-1,3-N-ACETYLGLUCOSAMINYLTRANSFERASE"/>
    <property type="match status" value="1"/>
</dbReference>
<dbReference type="GO" id="GO:0016758">
    <property type="term" value="F:hexosyltransferase activity"/>
    <property type="evidence" value="ECO:0007669"/>
    <property type="project" value="InterPro"/>
</dbReference>
<reference evidence="12" key="1">
    <citation type="submission" date="2021-12" db="EMBL/GenBank/DDBJ databases">
        <authorList>
            <person name="King R."/>
        </authorList>
    </citation>
    <scope>NUCLEOTIDE SEQUENCE</scope>
</reference>
<keyword evidence="5" id="KW-0812">Transmembrane</keyword>
<dbReference type="OrthoDB" id="5512589at2759"/>
<evidence type="ECO:0000256" key="9">
    <source>
        <dbReference type="ARBA" id="ARBA00023136"/>
    </source>
</evidence>
<evidence type="ECO:0000313" key="13">
    <source>
        <dbReference type="Proteomes" id="UP001154078"/>
    </source>
</evidence>
<dbReference type="Gene3D" id="3.90.550.50">
    <property type="match status" value="1"/>
</dbReference>
<keyword evidence="8 11" id="KW-0333">Golgi apparatus</keyword>
<keyword evidence="6" id="KW-0735">Signal-anchor</keyword>
<keyword evidence="3 11" id="KW-0328">Glycosyltransferase</keyword>
<comment type="subcellular location">
    <subcellularLocation>
        <location evidence="1 11">Golgi apparatus membrane</location>
        <topology evidence="1 11">Single-pass type II membrane protein</topology>
    </subcellularLocation>
</comment>
<evidence type="ECO:0000256" key="1">
    <source>
        <dbReference type="ARBA" id="ARBA00004323"/>
    </source>
</evidence>
<proteinExistence type="inferred from homology"/>
<evidence type="ECO:0000256" key="8">
    <source>
        <dbReference type="ARBA" id="ARBA00023034"/>
    </source>
</evidence>
<evidence type="ECO:0000256" key="2">
    <source>
        <dbReference type="ARBA" id="ARBA00008661"/>
    </source>
</evidence>
<comment type="similarity">
    <text evidence="2 11">Belongs to the glycosyltransferase 31 family.</text>
</comment>
<evidence type="ECO:0000256" key="7">
    <source>
        <dbReference type="ARBA" id="ARBA00022989"/>
    </source>
</evidence>
<name>A0A9P0AZL3_BRAAE</name>
<protein>
    <recommendedName>
        <fullName evidence="11">Hexosyltransferase</fullName>
        <ecNumber evidence="11">2.4.1.-</ecNumber>
    </recommendedName>
</protein>
<dbReference type="InterPro" id="IPR002659">
    <property type="entry name" value="Glyco_trans_31"/>
</dbReference>
<dbReference type="AlphaFoldDB" id="A0A9P0AZL3"/>
<keyword evidence="9" id="KW-0472">Membrane</keyword>
<sequence length="347" mass="40574">MMRKRQLFVACFVFTLLYVFILNVTNYQEGEIKPRNKIVEIEGWTVNTTRNVSEFIFINKSALILPNKLCETEDFLTVVVLSAPHHFQERNTIRSTWGSEKFVLNKTISYYFLLGETLNDNLQKEILFEAENFNDILQERFLDSYNNLTLKSINMMKLISNHCFSNTKFVMKVDDDIFVNVENLVQMLASKGDASNIIYGKKICRAFVIRDSTNKWYVPNYLYNKGMYPDYVSGTAYVFSVDVAEKLLNASFSIPIVHLEDIYLTGICAKKANVKLEGNYMFVYRQPKLDFCLMRMGISFHEFNYSTIHYIYEELKDPNLPEKCAKYKENVYKGDCKKPKKRRTLSS</sequence>
<dbReference type="GO" id="GO:0000139">
    <property type="term" value="C:Golgi membrane"/>
    <property type="evidence" value="ECO:0007669"/>
    <property type="project" value="UniProtKB-SubCell"/>
</dbReference>
<dbReference type="PANTHER" id="PTHR11214:SF314">
    <property type="entry name" value="HEXOSYLTRANSFERASE"/>
    <property type="match status" value="1"/>
</dbReference>
<evidence type="ECO:0000256" key="3">
    <source>
        <dbReference type="ARBA" id="ARBA00022676"/>
    </source>
</evidence>
<organism evidence="12 13">
    <name type="scientific">Brassicogethes aeneus</name>
    <name type="common">Rape pollen beetle</name>
    <name type="synonym">Meligethes aeneus</name>
    <dbReference type="NCBI Taxonomy" id="1431903"/>
    <lineage>
        <taxon>Eukaryota</taxon>
        <taxon>Metazoa</taxon>
        <taxon>Ecdysozoa</taxon>
        <taxon>Arthropoda</taxon>
        <taxon>Hexapoda</taxon>
        <taxon>Insecta</taxon>
        <taxon>Pterygota</taxon>
        <taxon>Neoptera</taxon>
        <taxon>Endopterygota</taxon>
        <taxon>Coleoptera</taxon>
        <taxon>Polyphaga</taxon>
        <taxon>Cucujiformia</taxon>
        <taxon>Nitidulidae</taxon>
        <taxon>Meligethinae</taxon>
        <taxon>Brassicogethes</taxon>
    </lineage>
</organism>
<evidence type="ECO:0000256" key="4">
    <source>
        <dbReference type="ARBA" id="ARBA00022679"/>
    </source>
</evidence>
<keyword evidence="7" id="KW-1133">Transmembrane helix</keyword>
<evidence type="ECO:0000313" key="12">
    <source>
        <dbReference type="EMBL" id="CAH0551549.1"/>
    </source>
</evidence>
<dbReference type="Pfam" id="PF01762">
    <property type="entry name" value="Galactosyl_T"/>
    <property type="match status" value="1"/>
</dbReference>
<accession>A0A9P0AZL3</accession>
<dbReference type="Proteomes" id="UP001154078">
    <property type="component" value="Chromosome 2"/>
</dbReference>